<dbReference type="Gene3D" id="1.20.5.110">
    <property type="match status" value="1"/>
</dbReference>
<keyword evidence="4" id="KW-1185">Reference proteome</keyword>
<name>A0A833R8Q6_9POAL</name>
<dbReference type="Pfam" id="PF10152">
    <property type="entry name" value="CCDC53"/>
    <property type="match status" value="1"/>
</dbReference>
<dbReference type="InterPro" id="IPR019309">
    <property type="entry name" value="WASHC3"/>
</dbReference>
<gene>
    <name evidence="3" type="ORF">FCM35_KLT17691</name>
</gene>
<dbReference type="GO" id="GO:0006887">
    <property type="term" value="P:exocytosis"/>
    <property type="evidence" value="ECO:0007669"/>
    <property type="project" value="TreeGrafter"/>
</dbReference>
<comment type="similarity">
    <text evidence="1">Belongs to the CCDC53 family.</text>
</comment>
<accession>A0A833R8Q6</accession>
<dbReference type="EMBL" id="SWLB01000006">
    <property type="protein sequence ID" value="KAF3337104.1"/>
    <property type="molecule type" value="Genomic_DNA"/>
</dbReference>
<evidence type="ECO:0000256" key="1">
    <source>
        <dbReference type="ARBA" id="ARBA00006290"/>
    </source>
</evidence>
<reference evidence="3" key="1">
    <citation type="submission" date="2020-01" db="EMBL/GenBank/DDBJ databases">
        <title>Genome sequence of Kobresia littledalei, the first chromosome-level genome in the family Cyperaceae.</title>
        <authorList>
            <person name="Qu G."/>
        </authorList>
    </citation>
    <scope>NUCLEOTIDE SEQUENCE</scope>
    <source>
        <strain evidence="3">C.B.Clarke</strain>
        <tissue evidence="3">Leaf</tissue>
    </source>
</reference>
<sequence>MQHRRSQVPSPFLVQQDKIVDEEDENEAEALSISDQRTLYLVNIFVANAAQFLNSFSALCQDKLCLVHRKILKLDASLTLLESQLRDIQEEPSGMSEASHRPTENVVMSKDKSLVPDELSDVACSSSEPSRFAGESD</sequence>
<dbReference type="OrthoDB" id="268027at2759"/>
<dbReference type="Proteomes" id="UP000623129">
    <property type="component" value="Unassembled WGS sequence"/>
</dbReference>
<protein>
    <submittedName>
        <fullName evidence="3">WASH complex subunit CCDC53 isoform X2</fullName>
    </submittedName>
</protein>
<evidence type="ECO:0000313" key="3">
    <source>
        <dbReference type="EMBL" id="KAF3337104.1"/>
    </source>
</evidence>
<dbReference type="AlphaFoldDB" id="A0A833R8Q6"/>
<evidence type="ECO:0000256" key="2">
    <source>
        <dbReference type="SAM" id="MobiDB-lite"/>
    </source>
</evidence>
<dbReference type="PANTHER" id="PTHR13015:SF0">
    <property type="entry name" value="WASH COMPLEX SUBUNIT 3"/>
    <property type="match status" value="1"/>
</dbReference>
<dbReference type="GO" id="GO:0071203">
    <property type="term" value="C:WASH complex"/>
    <property type="evidence" value="ECO:0007669"/>
    <property type="project" value="InterPro"/>
</dbReference>
<comment type="caution">
    <text evidence="3">The sequence shown here is derived from an EMBL/GenBank/DDBJ whole genome shotgun (WGS) entry which is preliminary data.</text>
</comment>
<feature type="region of interest" description="Disordered" evidence="2">
    <location>
        <begin position="89"/>
        <end position="137"/>
    </location>
</feature>
<dbReference type="GO" id="GO:0030041">
    <property type="term" value="P:actin filament polymerization"/>
    <property type="evidence" value="ECO:0007669"/>
    <property type="project" value="TreeGrafter"/>
</dbReference>
<feature type="compositionally biased region" description="Basic and acidic residues" evidence="2">
    <location>
        <begin position="98"/>
        <end position="115"/>
    </location>
</feature>
<organism evidence="3 4">
    <name type="scientific">Carex littledalei</name>
    <dbReference type="NCBI Taxonomy" id="544730"/>
    <lineage>
        <taxon>Eukaryota</taxon>
        <taxon>Viridiplantae</taxon>
        <taxon>Streptophyta</taxon>
        <taxon>Embryophyta</taxon>
        <taxon>Tracheophyta</taxon>
        <taxon>Spermatophyta</taxon>
        <taxon>Magnoliopsida</taxon>
        <taxon>Liliopsida</taxon>
        <taxon>Poales</taxon>
        <taxon>Cyperaceae</taxon>
        <taxon>Cyperoideae</taxon>
        <taxon>Cariceae</taxon>
        <taxon>Carex</taxon>
        <taxon>Carex subgen. Euthyceras</taxon>
    </lineage>
</organism>
<proteinExistence type="inferred from homology"/>
<dbReference type="PANTHER" id="PTHR13015">
    <property type="entry name" value="PROTEIN AD-016-RELATED"/>
    <property type="match status" value="1"/>
</dbReference>
<evidence type="ECO:0000313" key="4">
    <source>
        <dbReference type="Proteomes" id="UP000623129"/>
    </source>
</evidence>